<proteinExistence type="predicted"/>
<dbReference type="InterPro" id="IPR036259">
    <property type="entry name" value="MFS_trans_sf"/>
</dbReference>
<dbReference type="InterPro" id="IPR011701">
    <property type="entry name" value="MFS"/>
</dbReference>
<accession>A0ABT9ED23</accession>
<feature type="region of interest" description="Disordered" evidence="4">
    <location>
        <begin position="1"/>
        <end position="21"/>
    </location>
</feature>
<feature type="transmembrane region" description="Helical" evidence="5">
    <location>
        <begin position="345"/>
        <end position="367"/>
    </location>
</feature>
<dbReference type="PROSITE" id="PS50850">
    <property type="entry name" value="MFS"/>
    <property type="match status" value="1"/>
</dbReference>
<protein>
    <submittedName>
        <fullName evidence="7">MFS transporter</fullName>
    </submittedName>
</protein>
<dbReference type="Proteomes" id="UP001243009">
    <property type="component" value="Unassembled WGS sequence"/>
</dbReference>
<keyword evidence="3 5" id="KW-0472">Membrane</keyword>
<name>A0ABT9ED23_9PROT</name>
<feature type="transmembrane region" description="Helical" evidence="5">
    <location>
        <begin position="58"/>
        <end position="80"/>
    </location>
</feature>
<dbReference type="Pfam" id="PF07690">
    <property type="entry name" value="MFS_1"/>
    <property type="match status" value="2"/>
</dbReference>
<evidence type="ECO:0000256" key="3">
    <source>
        <dbReference type="ARBA" id="ARBA00023136"/>
    </source>
</evidence>
<feature type="transmembrane region" description="Helical" evidence="5">
    <location>
        <begin position="92"/>
        <end position="123"/>
    </location>
</feature>
<dbReference type="RefSeq" id="WP_305108958.1">
    <property type="nucleotide sequence ID" value="NZ_JAUTWS010000168.1"/>
</dbReference>
<feature type="transmembrane region" description="Helical" evidence="5">
    <location>
        <begin position="283"/>
        <end position="305"/>
    </location>
</feature>
<sequence length="421" mass="42801">MTKEDTRRPGATAPASRPREHPDARCTLAIAGTAHALHDGYTDLIYVLLPLWQAEFGLGYGMLAALRGLYAAAMAVLQLPSGWLAERVDGRVVLAIGTALAAGGYALAGFTGSLVGLCGALALSGAGSSTQHPIASAAVSRAYGASARGPLGTYNFTGDLGKAAIPGITSLLLTLMPWRGALWLLAAVGAVVALIVLLLMPPIGMVEGVKPPRTPSSRGHGGFSLLFAIGVLDTGVRMGLLTFLPFLLQEKGASLPAVGVGLALVFLGGAAGKFACGWLGDRIGVLPTVLVTEGGTAACILAVLVLPTVPLFALLPVLGGMLNGTSSVLYGTVPDLTPPDRAERAFALFYTGTIGSGAISPVLYGVLGDWVGAHWATAATALVALTTLPLVFALAPCLADIQARECNGSDIGQHRPNKAGA</sequence>
<dbReference type="PANTHER" id="PTHR43129:SF1">
    <property type="entry name" value="FOSMIDOMYCIN RESISTANCE PROTEIN"/>
    <property type="match status" value="1"/>
</dbReference>
<gene>
    <name evidence="7" type="ORF">Q7A36_37815</name>
</gene>
<dbReference type="SUPFAM" id="SSF103473">
    <property type="entry name" value="MFS general substrate transporter"/>
    <property type="match status" value="1"/>
</dbReference>
<evidence type="ECO:0000256" key="1">
    <source>
        <dbReference type="ARBA" id="ARBA00022692"/>
    </source>
</evidence>
<dbReference type="PANTHER" id="PTHR43129">
    <property type="entry name" value="FOSMIDOMYCIN RESISTANCE PROTEIN"/>
    <property type="match status" value="1"/>
</dbReference>
<feature type="transmembrane region" description="Helical" evidence="5">
    <location>
        <begin position="180"/>
        <end position="200"/>
    </location>
</feature>
<keyword evidence="1 5" id="KW-0812">Transmembrane</keyword>
<comment type="caution">
    <text evidence="7">The sequence shown here is derived from an EMBL/GenBank/DDBJ whole genome shotgun (WGS) entry which is preliminary data.</text>
</comment>
<keyword evidence="8" id="KW-1185">Reference proteome</keyword>
<dbReference type="InterPro" id="IPR020846">
    <property type="entry name" value="MFS_dom"/>
</dbReference>
<evidence type="ECO:0000256" key="4">
    <source>
        <dbReference type="SAM" id="MobiDB-lite"/>
    </source>
</evidence>
<organism evidence="7 8">
    <name type="scientific">Paracraurococcus lichenis</name>
    <dbReference type="NCBI Taxonomy" id="3064888"/>
    <lineage>
        <taxon>Bacteria</taxon>
        <taxon>Pseudomonadati</taxon>
        <taxon>Pseudomonadota</taxon>
        <taxon>Alphaproteobacteria</taxon>
        <taxon>Acetobacterales</taxon>
        <taxon>Roseomonadaceae</taxon>
        <taxon>Paracraurococcus</taxon>
    </lineage>
</organism>
<dbReference type="Gene3D" id="1.20.1250.20">
    <property type="entry name" value="MFS general substrate transporter like domains"/>
    <property type="match status" value="2"/>
</dbReference>
<evidence type="ECO:0000313" key="7">
    <source>
        <dbReference type="EMBL" id="MDO9714118.1"/>
    </source>
</evidence>
<feature type="transmembrane region" description="Helical" evidence="5">
    <location>
        <begin position="253"/>
        <end position="271"/>
    </location>
</feature>
<feature type="domain" description="Major facilitator superfamily (MFS) profile" evidence="6">
    <location>
        <begin position="27"/>
        <end position="404"/>
    </location>
</feature>
<feature type="transmembrane region" description="Helical" evidence="5">
    <location>
        <begin position="221"/>
        <end position="247"/>
    </location>
</feature>
<reference evidence="7 8" key="1">
    <citation type="submission" date="2023-08" db="EMBL/GenBank/DDBJ databases">
        <title>The draft genome sequence of Paracraurococcus sp. LOR1-02.</title>
        <authorList>
            <person name="Kingkaew E."/>
            <person name="Tanasupawat S."/>
        </authorList>
    </citation>
    <scope>NUCLEOTIDE SEQUENCE [LARGE SCALE GENOMIC DNA]</scope>
    <source>
        <strain evidence="7 8">LOR1-02</strain>
    </source>
</reference>
<dbReference type="EMBL" id="JAUTWS010000168">
    <property type="protein sequence ID" value="MDO9714118.1"/>
    <property type="molecule type" value="Genomic_DNA"/>
</dbReference>
<feature type="transmembrane region" description="Helical" evidence="5">
    <location>
        <begin position="373"/>
        <end position="395"/>
    </location>
</feature>
<keyword evidence="2 5" id="KW-1133">Transmembrane helix</keyword>
<evidence type="ECO:0000256" key="2">
    <source>
        <dbReference type="ARBA" id="ARBA00022989"/>
    </source>
</evidence>
<evidence type="ECO:0000256" key="5">
    <source>
        <dbReference type="SAM" id="Phobius"/>
    </source>
</evidence>
<evidence type="ECO:0000313" key="8">
    <source>
        <dbReference type="Proteomes" id="UP001243009"/>
    </source>
</evidence>
<feature type="transmembrane region" description="Helical" evidence="5">
    <location>
        <begin position="311"/>
        <end position="333"/>
    </location>
</feature>
<evidence type="ECO:0000259" key="6">
    <source>
        <dbReference type="PROSITE" id="PS50850"/>
    </source>
</evidence>